<keyword evidence="3" id="KW-1185">Reference proteome</keyword>
<dbReference type="InterPro" id="IPR015424">
    <property type="entry name" value="PyrdxlP-dep_Trfase"/>
</dbReference>
<dbReference type="Pfam" id="PF00266">
    <property type="entry name" value="Aminotran_5"/>
    <property type="match status" value="1"/>
</dbReference>
<dbReference type="PANTHER" id="PTHR43586:SF21">
    <property type="entry name" value="PYRIDOXAL PHOSPHATE (PLP)-DEPENDENT ASPARTATE AMINOTRANSFERASE SUPERFAMILY"/>
    <property type="match status" value="1"/>
</dbReference>
<sequence length="347" mass="36212">MTSADVREAFGAKFAGAAGFLNSPTYGLPPESVVDALHDCIAHWRAGTLDVPAFDEHTRAARTGYAALAGVPVASVAMGSSVSGMLGLVAAAIPDDSRVAVVPGEFTSTTFPFAAQTGRGVTVTEVPADELVATADRYDVVAVSLVQSATGAVLDTAALRRTLDGADTLTVIDITQAAGWMNLDVDWADVTVAAVYKWLLAPRGTAMMSVSDRMSRLMTPHTANWFAGEDPWQSIYGLPLRLAADARRFNLSPTWFSVLGAAHTLPWLASLDRAAVERHAVGLVDRVRGALGLPPHPSAIVSLPIDGAADRLAAAGVRASVRAGAVRVGFHLYNDDSDVDALLAALG</sequence>
<dbReference type="Gene3D" id="3.40.640.10">
    <property type="entry name" value="Type I PLP-dependent aspartate aminotransferase-like (Major domain)"/>
    <property type="match status" value="1"/>
</dbReference>
<dbReference type="InterPro" id="IPR000192">
    <property type="entry name" value="Aminotrans_V_dom"/>
</dbReference>
<evidence type="ECO:0000313" key="3">
    <source>
        <dbReference type="Proteomes" id="UP000325690"/>
    </source>
</evidence>
<evidence type="ECO:0000313" key="2">
    <source>
        <dbReference type="EMBL" id="KAB7759882.1"/>
    </source>
</evidence>
<reference evidence="2 3" key="1">
    <citation type="submission" date="2012-10" db="EMBL/GenBank/DDBJ databases">
        <title>The draft sequence of the Mycobacterium pheli genome.</title>
        <authorList>
            <person name="Pettersson B.M.F."/>
            <person name="Das S."/>
            <person name="Dasgupta S."/>
            <person name="Bhattacharya A."/>
            <person name="Kirsebom L.A."/>
        </authorList>
    </citation>
    <scope>NUCLEOTIDE SEQUENCE [LARGE SCALE GENOMIC DNA]</scope>
    <source>
        <strain evidence="2 3">CCUG 21000</strain>
    </source>
</reference>
<dbReference type="EMBL" id="ANBP01000001">
    <property type="protein sequence ID" value="KAB7759882.1"/>
    <property type="molecule type" value="Genomic_DNA"/>
</dbReference>
<dbReference type="Proteomes" id="UP000325690">
    <property type="component" value="Unassembled WGS sequence"/>
</dbReference>
<dbReference type="InterPro" id="IPR015422">
    <property type="entry name" value="PyrdxlP-dep_Trfase_small"/>
</dbReference>
<dbReference type="RefSeq" id="WP_061480857.1">
    <property type="nucleotide sequence ID" value="NZ_ANBO01000001.1"/>
</dbReference>
<comment type="caution">
    <text evidence="2">The sequence shown here is derived from an EMBL/GenBank/DDBJ whole genome shotgun (WGS) entry which is preliminary data.</text>
</comment>
<evidence type="ECO:0000259" key="1">
    <source>
        <dbReference type="Pfam" id="PF00266"/>
    </source>
</evidence>
<dbReference type="PANTHER" id="PTHR43586">
    <property type="entry name" value="CYSTEINE DESULFURASE"/>
    <property type="match status" value="1"/>
</dbReference>
<keyword evidence="2" id="KW-0808">Transferase</keyword>
<dbReference type="GeneID" id="74304703"/>
<gene>
    <name evidence="2" type="ORF">MPHL21000_02325</name>
</gene>
<feature type="domain" description="Aminotransferase class V" evidence="1">
    <location>
        <begin position="135"/>
        <end position="291"/>
    </location>
</feature>
<dbReference type="InterPro" id="IPR015421">
    <property type="entry name" value="PyrdxlP-dep_Trfase_major"/>
</dbReference>
<dbReference type="AlphaFoldDB" id="A0A5N5VD50"/>
<dbReference type="SUPFAM" id="SSF53383">
    <property type="entry name" value="PLP-dependent transferases"/>
    <property type="match status" value="1"/>
</dbReference>
<proteinExistence type="predicted"/>
<dbReference type="GO" id="GO:0008483">
    <property type="term" value="F:transaminase activity"/>
    <property type="evidence" value="ECO:0007669"/>
    <property type="project" value="UniProtKB-KW"/>
</dbReference>
<organism evidence="2 3">
    <name type="scientific">Mycolicibacterium phlei DSM 43239 = CCUG 21000</name>
    <dbReference type="NCBI Taxonomy" id="1226750"/>
    <lineage>
        <taxon>Bacteria</taxon>
        <taxon>Bacillati</taxon>
        <taxon>Actinomycetota</taxon>
        <taxon>Actinomycetes</taxon>
        <taxon>Mycobacteriales</taxon>
        <taxon>Mycobacteriaceae</taxon>
        <taxon>Mycolicibacterium</taxon>
    </lineage>
</organism>
<dbReference type="Gene3D" id="3.90.1150.10">
    <property type="entry name" value="Aspartate Aminotransferase, domain 1"/>
    <property type="match status" value="1"/>
</dbReference>
<keyword evidence="2" id="KW-0032">Aminotransferase</keyword>
<accession>A0A5N5VD50</accession>
<name>A0A5N5VD50_MYCPH</name>
<protein>
    <submittedName>
        <fullName evidence="2">Aminotransferase class V</fullName>
    </submittedName>
</protein>